<protein>
    <recommendedName>
        <fullName evidence="4">F-box domain-containing protein</fullName>
    </recommendedName>
</protein>
<evidence type="ECO:0000313" key="2">
    <source>
        <dbReference type="EMBL" id="PMD37330.1"/>
    </source>
</evidence>
<name>A0A2J6RFP3_HYAVF</name>
<accession>A0A2J6RFP3</accession>
<organism evidence="2 3">
    <name type="scientific">Hyaloscypha variabilis (strain UAMH 11265 / GT02V1 / F)</name>
    <name type="common">Meliniomyces variabilis</name>
    <dbReference type="NCBI Taxonomy" id="1149755"/>
    <lineage>
        <taxon>Eukaryota</taxon>
        <taxon>Fungi</taxon>
        <taxon>Dikarya</taxon>
        <taxon>Ascomycota</taxon>
        <taxon>Pezizomycotina</taxon>
        <taxon>Leotiomycetes</taxon>
        <taxon>Helotiales</taxon>
        <taxon>Hyaloscyphaceae</taxon>
        <taxon>Hyaloscypha</taxon>
        <taxon>Hyaloscypha variabilis</taxon>
    </lineage>
</organism>
<feature type="compositionally biased region" description="Polar residues" evidence="1">
    <location>
        <begin position="1"/>
        <end position="11"/>
    </location>
</feature>
<dbReference type="STRING" id="1149755.A0A2J6RFP3"/>
<evidence type="ECO:0000256" key="1">
    <source>
        <dbReference type="SAM" id="MobiDB-lite"/>
    </source>
</evidence>
<evidence type="ECO:0000313" key="3">
    <source>
        <dbReference type="Proteomes" id="UP000235786"/>
    </source>
</evidence>
<dbReference type="CDD" id="cd09917">
    <property type="entry name" value="F-box_SF"/>
    <property type="match status" value="1"/>
</dbReference>
<dbReference type="SUPFAM" id="SSF81383">
    <property type="entry name" value="F-box domain"/>
    <property type="match status" value="1"/>
</dbReference>
<proteinExistence type="predicted"/>
<sequence length="323" mass="36399">MSQFSYQSFSNPRARRDRDRPSASHLVLNDPKLLSHILSFLDIGSILISGQRMCKTWHEVITETPALQEALFFKAPTSTAPRLLNPLLRELWPLWFKSPSSFNKKRPRPKASDFRFLKWTQRPSAFRRPSASWRKMLVISGGTPITALKVTLFTNSWLGAEESHGVFLCPNGLRMGALWDLTKDWCMFDEEATFMMNWDEELFSGGIRAGAGVKAPGIQSNQKLVEGGRWKHKLRKIFPGRETKTGFAEVSLKSASSTSTRSVYADSENGSLDRAEDRFVELILSYSVDNQDPEITGPPALGLEFQSEAYEKVSISYGQSVPI</sequence>
<keyword evidence="3" id="KW-1185">Reference proteome</keyword>
<evidence type="ECO:0008006" key="4">
    <source>
        <dbReference type="Google" id="ProtNLM"/>
    </source>
</evidence>
<gene>
    <name evidence="2" type="ORF">L207DRAFT_514611</name>
</gene>
<feature type="region of interest" description="Disordered" evidence="1">
    <location>
        <begin position="1"/>
        <end position="22"/>
    </location>
</feature>
<dbReference type="EMBL" id="KZ613949">
    <property type="protein sequence ID" value="PMD37330.1"/>
    <property type="molecule type" value="Genomic_DNA"/>
</dbReference>
<dbReference type="Proteomes" id="UP000235786">
    <property type="component" value="Unassembled WGS sequence"/>
</dbReference>
<dbReference type="OrthoDB" id="3800738at2759"/>
<dbReference type="InterPro" id="IPR036047">
    <property type="entry name" value="F-box-like_dom_sf"/>
</dbReference>
<reference evidence="2 3" key="1">
    <citation type="submission" date="2016-04" db="EMBL/GenBank/DDBJ databases">
        <title>A degradative enzymes factory behind the ericoid mycorrhizal symbiosis.</title>
        <authorList>
            <consortium name="DOE Joint Genome Institute"/>
            <person name="Martino E."/>
            <person name="Morin E."/>
            <person name="Grelet G."/>
            <person name="Kuo A."/>
            <person name="Kohler A."/>
            <person name="Daghino S."/>
            <person name="Barry K."/>
            <person name="Choi C."/>
            <person name="Cichocki N."/>
            <person name="Clum A."/>
            <person name="Copeland A."/>
            <person name="Hainaut M."/>
            <person name="Haridas S."/>
            <person name="Labutti K."/>
            <person name="Lindquist E."/>
            <person name="Lipzen A."/>
            <person name="Khouja H.-R."/>
            <person name="Murat C."/>
            <person name="Ohm R."/>
            <person name="Olson A."/>
            <person name="Spatafora J."/>
            <person name="Veneault-Fourrey C."/>
            <person name="Henrissat B."/>
            <person name="Grigoriev I."/>
            <person name="Martin F."/>
            <person name="Perotto S."/>
        </authorList>
    </citation>
    <scope>NUCLEOTIDE SEQUENCE [LARGE SCALE GENOMIC DNA]</scope>
    <source>
        <strain evidence="2 3">F</strain>
    </source>
</reference>
<dbReference type="AlphaFoldDB" id="A0A2J6RFP3"/>